<name>A0ABV3LSH7_9ACTN</name>
<organism evidence="1 2">
    <name type="scientific">Streptomyces huasconensis</name>
    <dbReference type="NCBI Taxonomy" id="1854574"/>
    <lineage>
        <taxon>Bacteria</taxon>
        <taxon>Bacillati</taxon>
        <taxon>Actinomycetota</taxon>
        <taxon>Actinomycetes</taxon>
        <taxon>Kitasatosporales</taxon>
        <taxon>Streptomycetaceae</taxon>
        <taxon>Streptomyces</taxon>
    </lineage>
</organism>
<evidence type="ECO:0000313" key="1">
    <source>
        <dbReference type="EMBL" id="MEW2362394.1"/>
    </source>
</evidence>
<accession>A0ABV3LSH7</accession>
<sequence>MVRKKRSSGMKGRPVETVTEWIRNNSHVLVKRKPDEPLDDLRPLAPMVRDAKIVALGAAVRQTRELSDVAHRIVRLLVEEEGFRSLALEGDDPGRLGLDVYVATGDGDPRSLLGRARSFWQTAEILDLVRWMRSYNKDHPGDPVRFAQFPAEPVRHTTRLDGLAEMERTLADGVSWWQQLTGDKVVYWGGMAHTAVGAPRAVSPSEPLESHQSMGGYLRERLGPDYRSVGLTMAHGSIGRPLPTPRPDFVDSVLHAAAENRAGYVLDLGTPRPEPIRRLLAAPTRTRLIGPFYDPRDDAAYHMSGGSLASWFDIIVHTQEVTPSRPLP</sequence>
<proteinExistence type="predicted"/>
<keyword evidence="2" id="KW-1185">Reference proteome</keyword>
<dbReference type="InterPro" id="IPR007815">
    <property type="entry name" value="Emycin_Estase"/>
</dbReference>
<dbReference type="RefSeq" id="WP_359770773.1">
    <property type="nucleotide sequence ID" value="NZ_JBEYRR010000001.1"/>
</dbReference>
<dbReference type="SUPFAM" id="SSF159501">
    <property type="entry name" value="EreA/ChaN-like"/>
    <property type="match status" value="1"/>
</dbReference>
<dbReference type="PANTHER" id="PTHR31299">
    <property type="entry name" value="ESTERASE, PUTATIVE (AFU_ORTHOLOGUE AFUA_1G05850)-RELATED"/>
    <property type="match status" value="1"/>
</dbReference>
<dbReference type="EMBL" id="JBEYRS010000003">
    <property type="protein sequence ID" value="MEW2362394.1"/>
    <property type="molecule type" value="Genomic_DNA"/>
</dbReference>
<dbReference type="Gene3D" id="3.40.1660.10">
    <property type="entry name" value="EreA-like (biosynthetic domain)"/>
    <property type="match status" value="1"/>
</dbReference>
<dbReference type="PANTHER" id="PTHR31299:SF0">
    <property type="entry name" value="ESTERASE, PUTATIVE (AFU_ORTHOLOGUE AFUA_1G05850)-RELATED"/>
    <property type="match status" value="1"/>
</dbReference>
<dbReference type="Gene3D" id="3.30.1870.10">
    <property type="entry name" value="EreA-like, domain 2"/>
    <property type="match status" value="1"/>
</dbReference>
<reference evidence="1 2" key="1">
    <citation type="submission" date="2024-06" db="EMBL/GenBank/DDBJ databases">
        <title>The Natural Products Discovery Center: Release of the First 8490 Sequenced Strains for Exploring Actinobacteria Biosynthetic Diversity.</title>
        <authorList>
            <person name="Kalkreuter E."/>
            <person name="Kautsar S.A."/>
            <person name="Yang D."/>
            <person name="Bader C.D."/>
            <person name="Teijaro C.N."/>
            <person name="Fluegel L."/>
            <person name="Davis C.M."/>
            <person name="Simpson J.R."/>
            <person name="Lauterbach L."/>
            <person name="Steele A.D."/>
            <person name="Gui C."/>
            <person name="Meng S."/>
            <person name="Li G."/>
            <person name="Viehrig K."/>
            <person name="Ye F."/>
            <person name="Su P."/>
            <person name="Kiefer A.F."/>
            <person name="Nichols A."/>
            <person name="Cepeda A.J."/>
            <person name="Yan W."/>
            <person name="Fan B."/>
            <person name="Jiang Y."/>
            <person name="Adhikari A."/>
            <person name="Zheng C.-J."/>
            <person name="Schuster L."/>
            <person name="Cowan T.M."/>
            <person name="Smanski M.J."/>
            <person name="Chevrette M.G."/>
            <person name="De Carvalho L.P.S."/>
            <person name="Shen B."/>
        </authorList>
    </citation>
    <scope>NUCLEOTIDE SEQUENCE [LARGE SCALE GENOMIC DNA]</scope>
    <source>
        <strain evidence="1 2">NPDC047833</strain>
    </source>
</reference>
<evidence type="ECO:0000313" key="2">
    <source>
        <dbReference type="Proteomes" id="UP001553843"/>
    </source>
</evidence>
<dbReference type="Proteomes" id="UP001553843">
    <property type="component" value="Unassembled WGS sequence"/>
</dbReference>
<protein>
    <submittedName>
        <fullName evidence="1">Erythromycin esterase family protein</fullName>
    </submittedName>
</protein>
<gene>
    <name evidence="1" type="ORF">AB0887_10585</name>
</gene>
<dbReference type="InterPro" id="IPR052036">
    <property type="entry name" value="Hydrolase/PRTase-associated"/>
</dbReference>
<dbReference type="CDD" id="cd14728">
    <property type="entry name" value="Ere-like"/>
    <property type="match status" value="1"/>
</dbReference>
<dbReference type="Pfam" id="PF05139">
    <property type="entry name" value="Erythro_esteras"/>
    <property type="match status" value="2"/>
</dbReference>
<comment type="caution">
    <text evidence="1">The sequence shown here is derived from an EMBL/GenBank/DDBJ whole genome shotgun (WGS) entry which is preliminary data.</text>
</comment>